<dbReference type="OrthoDB" id="5513202at2"/>
<dbReference type="RefSeq" id="WP_111331157.1">
    <property type="nucleotide sequence ID" value="NZ_CP030032.1"/>
</dbReference>
<organism evidence="1 2">
    <name type="scientific">Bradymonas sediminis</name>
    <dbReference type="NCBI Taxonomy" id="1548548"/>
    <lineage>
        <taxon>Bacteria</taxon>
        <taxon>Deltaproteobacteria</taxon>
        <taxon>Bradymonadales</taxon>
        <taxon>Bradymonadaceae</taxon>
        <taxon>Bradymonas</taxon>
    </lineage>
</organism>
<protein>
    <submittedName>
        <fullName evidence="1">Uncharacterized protein</fullName>
    </submittedName>
</protein>
<dbReference type="AlphaFoldDB" id="A0A2Z4FGQ7"/>
<accession>A0A2Z4FGQ7</accession>
<keyword evidence="2" id="KW-1185">Reference proteome</keyword>
<dbReference type="Proteomes" id="UP000249799">
    <property type="component" value="Chromosome"/>
</dbReference>
<dbReference type="EMBL" id="CP030032">
    <property type="protein sequence ID" value="AWV87895.1"/>
    <property type="molecule type" value="Genomic_DNA"/>
</dbReference>
<dbReference type="KEGG" id="bsed:DN745_00550"/>
<proteinExistence type="predicted"/>
<evidence type="ECO:0000313" key="2">
    <source>
        <dbReference type="Proteomes" id="UP000249799"/>
    </source>
</evidence>
<gene>
    <name evidence="1" type="ORF">DN745_00550</name>
</gene>
<sequence>MKMQIKVMLLTVVMLGAFLFSAPAQAQAARDGGKLGVGLGAGTVVAGLSLKKQLGGALAVQGVIGSWRGYGQHWHISGDAFGVAGDILLEQAPLASGQVLSLGWNYGAGAGVGLGGGSSVLLGVTGVLGLEFNFVPAPIDFVIEYRPGLYIGAGYGDSDLGLSFIDFTGHLRFWF</sequence>
<reference evidence="1 2" key="1">
    <citation type="submission" date="2018-06" db="EMBL/GenBank/DDBJ databases">
        <title>Lujinxingia sediminis gen. nov. sp. nov., a new facultative anaerobic member of the class Deltaproteobacteria, and proposal of Lujinxingaceae fam. nov.</title>
        <authorList>
            <person name="Guo L.-Y."/>
            <person name="Li C.-M."/>
            <person name="Wang S."/>
            <person name="Du Z.-J."/>
        </authorList>
    </citation>
    <scope>NUCLEOTIDE SEQUENCE [LARGE SCALE GENOMIC DNA]</scope>
    <source>
        <strain evidence="1 2">FA350</strain>
    </source>
</reference>
<name>A0A2Z4FGQ7_9DELT</name>
<evidence type="ECO:0000313" key="1">
    <source>
        <dbReference type="EMBL" id="AWV87895.1"/>
    </source>
</evidence>